<evidence type="ECO:0000313" key="10">
    <source>
        <dbReference type="Proteomes" id="UP001240150"/>
    </source>
</evidence>
<evidence type="ECO:0000256" key="7">
    <source>
        <dbReference type="ARBA" id="ARBA00023012"/>
    </source>
</evidence>
<dbReference type="InterPro" id="IPR036890">
    <property type="entry name" value="HATPase_C_sf"/>
</dbReference>
<dbReference type="CDD" id="cd00082">
    <property type="entry name" value="HisKA"/>
    <property type="match status" value="1"/>
</dbReference>
<organism evidence="9 10">
    <name type="scientific">Actinoplanes oblitus</name>
    <dbReference type="NCBI Taxonomy" id="3040509"/>
    <lineage>
        <taxon>Bacteria</taxon>
        <taxon>Bacillati</taxon>
        <taxon>Actinomycetota</taxon>
        <taxon>Actinomycetes</taxon>
        <taxon>Micromonosporales</taxon>
        <taxon>Micromonosporaceae</taxon>
        <taxon>Actinoplanes</taxon>
    </lineage>
</organism>
<sequence length="398" mass="42591">MPDRPDYPALTRGQIAVLDRVNAGETGLPVLQQLVRLAQEVLGARGAGFAEYLAGHGRIIAATGVCEPAIGRRVERRLEVTGRTLLIPLDSVNDEFARQIEGGDLRHMLGARCEAGGTSAGSLHVYFGADAGEPGPEHHAVLELLAGHIGRLYGLGAGLPVHPAPAPGEAGAQADRDLWVAVTSHELRTPVTVIKGYADTLTNHWDTLGEPGRREAVRVIGNRAGELARLVDRLLSAASDDGVVGSAPAGPFDLVEALREAVGELPADLRRRLQLGPLPGDLPKAYGNRDSIATILTELTTNAEKYSDPDTAVELCAGMDDDVLRFRVADRGVGIAPEHVERAFERYWQAEGGDRHHHPGAGLGLYLVRRMVERQHGWVSLRPREGGGTVAEVRLPRA</sequence>
<accession>A0ABY8WF42</accession>
<dbReference type="Gene3D" id="1.10.287.130">
    <property type="match status" value="1"/>
</dbReference>
<keyword evidence="5" id="KW-0808">Transferase</keyword>
<evidence type="ECO:0000256" key="3">
    <source>
        <dbReference type="ARBA" id="ARBA00012438"/>
    </source>
</evidence>
<dbReference type="Proteomes" id="UP001240150">
    <property type="component" value="Chromosome"/>
</dbReference>
<dbReference type="InterPro" id="IPR003594">
    <property type="entry name" value="HATPase_dom"/>
</dbReference>
<dbReference type="Gene3D" id="3.30.565.10">
    <property type="entry name" value="Histidine kinase-like ATPase, C-terminal domain"/>
    <property type="match status" value="1"/>
</dbReference>
<comment type="catalytic activity">
    <reaction evidence="1">
        <text>ATP + protein L-histidine = ADP + protein N-phospho-L-histidine.</text>
        <dbReference type="EC" id="2.7.13.3"/>
    </reaction>
</comment>
<dbReference type="GO" id="GO:0016301">
    <property type="term" value="F:kinase activity"/>
    <property type="evidence" value="ECO:0007669"/>
    <property type="project" value="UniProtKB-KW"/>
</dbReference>
<proteinExistence type="predicted"/>
<comment type="subcellular location">
    <subcellularLocation>
        <location evidence="2">Cell membrane</location>
    </subcellularLocation>
</comment>
<protein>
    <recommendedName>
        <fullName evidence="3">histidine kinase</fullName>
        <ecNumber evidence="3">2.7.13.3</ecNumber>
    </recommendedName>
</protein>
<keyword evidence="6 9" id="KW-0418">Kinase</keyword>
<dbReference type="PANTHER" id="PTHR43711:SF1">
    <property type="entry name" value="HISTIDINE KINASE 1"/>
    <property type="match status" value="1"/>
</dbReference>
<name>A0ABY8WF42_9ACTN</name>
<dbReference type="SUPFAM" id="SSF47384">
    <property type="entry name" value="Homodimeric domain of signal transducing histidine kinase"/>
    <property type="match status" value="1"/>
</dbReference>
<dbReference type="SUPFAM" id="SSF55874">
    <property type="entry name" value="ATPase domain of HSP90 chaperone/DNA topoisomerase II/histidine kinase"/>
    <property type="match status" value="1"/>
</dbReference>
<dbReference type="PANTHER" id="PTHR43711">
    <property type="entry name" value="TWO-COMPONENT HISTIDINE KINASE"/>
    <property type="match status" value="1"/>
</dbReference>
<dbReference type="RefSeq" id="WP_284917768.1">
    <property type="nucleotide sequence ID" value="NZ_CP126980.1"/>
</dbReference>
<keyword evidence="10" id="KW-1185">Reference proteome</keyword>
<evidence type="ECO:0000313" key="9">
    <source>
        <dbReference type="EMBL" id="WIM96486.1"/>
    </source>
</evidence>
<keyword evidence="7" id="KW-0902">Two-component regulatory system</keyword>
<evidence type="ECO:0000256" key="6">
    <source>
        <dbReference type="ARBA" id="ARBA00022777"/>
    </source>
</evidence>
<evidence type="ECO:0000256" key="4">
    <source>
        <dbReference type="ARBA" id="ARBA00022553"/>
    </source>
</evidence>
<feature type="domain" description="Histidine kinase" evidence="8">
    <location>
        <begin position="182"/>
        <end position="398"/>
    </location>
</feature>
<dbReference type="PRINTS" id="PR00344">
    <property type="entry name" value="BCTRLSENSOR"/>
</dbReference>
<dbReference type="InterPro" id="IPR050736">
    <property type="entry name" value="Sensor_HK_Regulatory"/>
</dbReference>
<dbReference type="InterPro" id="IPR036097">
    <property type="entry name" value="HisK_dim/P_sf"/>
</dbReference>
<dbReference type="InterPro" id="IPR005467">
    <property type="entry name" value="His_kinase_dom"/>
</dbReference>
<dbReference type="Pfam" id="PF00512">
    <property type="entry name" value="HisKA"/>
    <property type="match status" value="1"/>
</dbReference>
<dbReference type="InterPro" id="IPR003661">
    <property type="entry name" value="HisK_dim/P_dom"/>
</dbReference>
<dbReference type="InterPro" id="IPR004358">
    <property type="entry name" value="Sig_transdc_His_kin-like_C"/>
</dbReference>
<reference evidence="9 10" key="1">
    <citation type="submission" date="2023-06" db="EMBL/GenBank/DDBJ databases">
        <authorList>
            <person name="Yushchuk O."/>
            <person name="Binda E."/>
            <person name="Ruckert-Reed C."/>
            <person name="Fedorenko V."/>
            <person name="Kalinowski J."/>
            <person name="Marinelli F."/>
        </authorList>
    </citation>
    <scope>NUCLEOTIDE SEQUENCE [LARGE SCALE GENOMIC DNA]</scope>
    <source>
        <strain evidence="9 10">NRRL 3884</strain>
    </source>
</reference>
<dbReference type="EC" id="2.7.13.3" evidence="3"/>
<evidence type="ECO:0000256" key="2">
    <source>
        <dbReference type="ARBA" id="ARBA00004236"/>
    </source>
</evidence>
<dbReference type="PROSITE" id="PS50109">
    <property type="entry name" value="HIS_KIN"/>
    <property type="match status" value="1"/>
</dbReference>
<evidence type="ECO:0000259" key="8">
    <source>
        <dbReference type="PROSITE" id="PS50109"/>
    </source>
</evidence>
<dbReference type="SMART" id="SM00387">
    <property type="entry name" value="HATPase_c"/>
    <property type="match status" value="1"/>
</dbReference>
<keyword evidence="4" id="KW-0597">Phosphoprotein</keyword>
<gene>
    <name evidence="9" type="ORF">ACTOB_008688</name>
</gene>
<dbReference type="SMART" id="SM00388">
    <property type="entry name" value="HisKA"/>
    <property type="match status" value="1"/>
</dbReference>
<evidence type="ECO:0000256" key="5">
    <source>
        <dbReference type="ARBA" id="ARBA00022679"/>
    </source>
</evidence>
<dbReference type="EMBL" id="CP126980">
    <property type="protein sequence ID" value="WIM96486.1"/>
    <property type="molecule type" value="Genomic_DNA"/>
</dbReference>
<evidence type="ECO:0000256" key="1">
    <source>
        <dbReference type="ARBA" id="ARBA00000085"/>
    </source>
</evidence>
<dbReference type="Pfam" id="PF02518">
    <property type="entry name" value="HATPase_c"/>
    <property type="match status" value="1"/>
</dbReference>